<proteinExistence type="predicted"/>
<dbReference type="GO" id="GO:0046914">
    <property type="term" value="F:transition metal ion binding"/>
    <property type="evidence" value="ECO:0007669"/>
    <property type="project" value="InterPro"/>
</dbReference>
<keyword evidence="4" id="KW-1185">Reference proteome</keyword>
<dbReference type="InterPro" id="IPR053184">
    <property type="entry name" value="FeoA-like"/>
</dbReference>
<name>A0A371ITH3_9FIRM</name>
<dbReference type="SUPFAM" id="SSF50037">
    <property type="entry name" value="C-terminal domain of transcriptional repressors"/>
    <property type="match status" value="1"/>
</dbReference>
<reference evidence="3 4" key="1">
    <citation type="journal article" date="2017" name="Genome Announc.">
        <title>Draft Genome Sequence of Romboutsia maritimum sp. nov. Strain CCRI-22766(T), Isolated from Coastal Estuarine Mud.</title>
        <authorList>
            <person name="Maheux A.F."/>
            <person name="Boudreau D.K."/>
            <person name="Berube E."/>
            <person name="Boissinot M."/>
            <person name="Raymond F."/>
            <person name="Brodeur S."/>
            <person name="Corbeil J."/>
            <person name="Brightwell G."/>
            <person name="Broda D."/>
            <person name="Omar R.F."/>
            <person name="Bergeron M.G."/>
        </authorList>
    </citation>
    <scope>NUCLEOTIDE SEQUENCE [LARGE SCALE GENOMIC DNA]</scope>
    <source>
        <strain evidence="3 4">CCRI-22766</strain>
    </source>
</reference>
<comment type="caution">
    <text evidence="3">The sequence shown here is derived from an EMBL/GenBank/DDBJ whole genome shotgun (WGS) entry which is preliminary data.</text>
</comment>
<protein>
    <submittedName>
        <fullName evidence="3">Ferrous iron transport protein A</fullName>
    </submittedName>
</protein>
<dbReference type="InterPro" id="IPR008988">
    <property type="entry name" value="Transcriptional_repressor_C"/>
</dbReference>
<dbReference type="InterPro" id="IPR038157">
    <property type="entry name" value="FeoA_core_dom"/>
</dbReference>
<evidence type="ECO:0000313" key="3">
    <source>
        <dbReference type="EMBL" id="RDY23771.1"/>
    </source>
</evidence>
<dbReference type="SMART" id="SM00899">
    <property type="entry name" value="FeoA"/>
    <property type="match status" value="1"/>
</dbReference>
<accession>A0A371ITH3</accession>
<sequence length="79" mass="8783">MTRRDIMVVPMNLVQEGSIVEVKSITKKSDLVKRLSELGIVSGNKVKVIKNDGRSLIVAIEESRFALDNMLAKNIMVVN</sequence>
<dbReference type="PANTHER" id="PTHR43151">
    <property type="entry name" value="FEOA FAMILY PROTEIN"/>
    <property type="match status" value="1"/>
</dbReference>
<evidence type="ECO:0000313" key="4">
    <source>
        <dbReference type="Proteomes" id="UP000243494"/>
    </source>
</evidence>
<feature type="domain" description="Ferrous iron transporter FeoA-like" evidence="2">
    <location>
        <begin position="9"/>
        <end position="79"/>
    </location>
</feature>
<dbReference type="PANTHER" id="PTHR43151:SF1">
    <property type="entry name" value="SSR2333 PROTEIN"/>
    <property type="match status" value="1"/>
</dbReference>
<evidence type="ECO:0000259" key="2">
    <source>
        <dbReference type="SMART" id="SM00899"/>
    </source>
</evidence>
<dbReference type="Gene3D" id="2.30.30.90">
    <property type="match status" value="1"/>
</dbReference>
<dbReference type="Proteomes" id="UP000243494">
    <property type="component" value="Unassembled WGS sequence"/>
</dbReference>
<keyword evidence="1" id="KW-0408">Iron</keyword>
<dbReference type="AlphaFoldDB" id="A0A371ITH3"/>
<dbReference type="EMBL" id="NOJZ02000008">
    <property type="protein sequence ID" value="RDY23771.1"/>
    <property type="molecule type" value="Genomic_DNA"/>
</dbReference>
<dbReference type="Pfam" id="PF04023">
    <property type="entry name" value="FeoA"/>
    <property type="match status" value="1"/>
</dbReference>
<dbReference type="InterPro" id="IPR007167">
    <property type="entry name" value="Fe-transptr_FeoA-like"/>
</dbReference>
<gene>
    <name evidence="3" type="ORF">CHF27_006520</name>
</gene>
<organism evidence="3 4">
    <name type="scientific">Romboutsia maritimum</name>
    <dbReference type="NCBI Taxonomy" id="2020948"/>
    <lineage>
        <taxon>Bacteria</taxon>
        <taxon>Bacillati</taxon>
        <taxon>Bacillota</taxon>
        <taxon>Clostridia</taxon>
        <taxon>Peptostreptococcales</taxon>
        <taxon>Peptostreptococcaceae</taxon>
        <taxon>Romboutsia</taxon>
    </lineage>
</organism>
<evidence type="ECO:0000256" key="1">
    <source>
        <dbReference type="ARBA" id="ARBA00023004"/>
    </source>
</evidence>